<sequence length="432" mass="48393">MTSNFPAPSTIGGIKRLAKQLKRQSKGLSHLAALDMASQHATFENFKHAHRTLKNQQKILSNLSVYLVAYWYDKNERRAGREVLETSLSKPLSELGTRHLFRRGSYIGRFRQANSDLFVKDELSASQESARSNILAAARTLHFMDATGLIPNKRTLDVYPNQDLNNGIPGADHTSSWWDPNANQCIVIDEPYPNATSTQERTAWAESHSWHLGVPKWEGLYYPGMTKAYVATDASRGYDFDALMVKIEGISKAPPDEEWAGNSSDGHDVFLSPLSISTNAKKRAIAKGTIYRFASNKTVPLRSWNDPTNERRPNASMPIEVHQKVARFIKAAQSSNKVSYGTFEKLNSVKSKLEDWLFSEYDKATTDKFELFYYGSLDKTDPLLLKAATKEGAISILQEVRALLAEHYVSCEPLNKMLKKLDAAINAASKAK</sequence>
<accession>A0AB36FMJ5</accession>
<comment type="caution">
    <text evidence="2">The sequence shown here is derived from an EMBL/GenBank/DDBJ whole genome shotgun (WGS) entry which is preliminary data.</text>
</comment>
<organism evidence="2 3">
    <name type="scientific">Alteromonas macleodii</name>
    <name type="common">Pseudoalteromonas macleodii</name>
    <dbReference type="NCBI Taxonomy" id="28108"/>
    <lineage>
        <taxon>Bacteria</taxon>
        <taxon>Pseudomonadati</taxon>
        <taxon>Pseudomonadota</taxon>
        <taxon>Gammaproteobacteria</taxon>
        <taxon>Alteromonadales</taxon>
        <taxon>Alteromonadaceae</taxon>
        <taxon>Alteromonas/Salinimonas group</taxon>
        <taxon>Alteromonas</taxon>
    </lineage>
</organism>
<dbReference type="Proteomes" id="UP000095392">
    <property type="component" value="Unassembled WGS sequence"/>
</dbReference>
<reference evidence="2 3" key="1">
    <citation type="submission" date="2016-09" db="EMBL/GenBank/DDBJ databases">
        <title>Draft Genome Sequence of four Alteromonas macleodii strains isolated from copper coupons and grown long-term at elevated copper levels.</title>
        <authorList>
            <person name="Cusick K."/>
            <person name="Dale J."/>
            <person name="Little B."/>
            <person name="Biffinger J."/>
        </authorList>
    </citation>
    <scope>NUCLEOTIDE SEQUENCE [LARGE SCALE GENOMIC DNA]</scope>
    <source>
        <strain evidence="2 3">KCP01</strain>
    </source>
</reference>
<dbReference type="InterPro" id="IPR040531">
    <property type="entry name" value="DUF5623"/>
</dbReference>
<gene>
    <name evidence="2" type="ORF">BFV95_4990</name>
</gene>
<dbReference type="RefSeq" id="WP_069945456.1">
    <property type="nucleotide sequence ID" value="NZ_MIPW01000041.1"/>
</dbReference>
<evidence type="ECO:0000259" key="1">
    <source>
        <dbReference type="Pfam" id="PF18536"/>
    </source>
</evidence>
<evidence type="ECO:0000313" key="2">
    <source>
        <dbReference type="EMBL" id="OES23905.1"/>
    </source>
</evidence>
<feature type="domain" description="DUF5623" evidence="1">
    <location>
        <begin position="309"/>
        <end position="425"/>
    </location>
</feature>
<proteinExistence type="predicted"/>
<protein>
    <recommendedName>
        <fullName evidence="1">DUF5623 domain-containing protein</fullName>
    </recommendedName>
</protein>
<keyword evidence="3" id="KW-1185">Reference proteome</keyword>
<dbReference type="AlphaFoldDB" id="A0AB36FMJ5"/>
<dbReference type="Pfam" id="PF18536">
    <property type="entry name" value="DUF5623"/>
    <property type="match status" value="1"/>
</dbReference>
<dbReference type="EMBL" id="MIPY01000076">
    <property type="protein sequence ID" value="OES23905.1"/>
    <property type="molecule type" value="Genomic_DNA"/>
</dbReference>
<evidence type="ECO:0000313" key="3">
    <source>
        <dbReference type="Proteomes" id="UP000095392"/>
    </source>
</evidence>
<dbReference type="Gene3D" id="1.20.1260.40">
    <property type="match status" value="1"/>
</dbReference>
<name>A0AB36FMJ5_ALTMA</name>